<keyword evidence="3" id="KW-1185">Reference proteome</keyword>
<accession>A0A4Q9PTS9</accession>
<reference evidence="2 3" key="1">
    <citation type="submission" date="2019-01" db="EMBL/GenBank/DDBJ databases">
        <title>Draft genome sequences of three monokaryotic isolates of the white-rot basidiomycete fungus Dichomitus squalens.</title>
        <authorList>
            <consortium name="DOE Joint Genome Institute"/>
            <person name="Lopez S.C."/>
            <person name="Andreopoulos B."/>
            <person name="Pangilinan J."/>
            <person name="Lipzen A."/>
            <person name="Riley R."/>
            <person name="Ahrendt S."/>
            <person name="Ng V."/>
            <person name="Barry K."/>
            <person name="Daum C."/>
            <person name="Grigoriev I.V."/>
            <person name="Hilden K.S."/>
            <person name="Makela M.R."/>
            <person name="de Vries R.P."/>
        </authorList>
    </citation>
    <scope>NUCLEOTIDE SEQUENCE [LARGE SCALE GENOMIC DNA]</scope>
    <source>
        <strain evidence="2 3">CBS 464.89</strain>
    </source>
</reference>
<organism evidence="2 3">
    <name type="scientific">Dichomitus squalens</name>
    <dbReference type="NCBI Taxonomy" id="114155"/>
    <lineage>
        <taxon>Eukaryota</taxon>
        <taxon>Fungi</taxon>
        <taxon>Dikarya</taxon>
        <taxon>Basidiomycota</taxon>
        <taxon>Agaricomycotina</taxon>
        <taxon>Agaricomycetes</taxon>
        <taxon>Polyporales</taxon>
        <taxon>Polyporaceae</taxon>
        <taxon>Dichomitus</taxon>
    </lineage>
</organism>
<evidence type="ECO:0000313" key="2">
    <source>
        <dbReference type="EMBL" id="TBU57829.1"/>
    </source>
</evidence>
<dbReference type="Proteomes" id="UP000292082">
    <property type="component" value="Unassembled WGS sequence"/>
</dbReference>
<feature type="region of interest" description="Disordered" evidence="1">
    <location>
        <begin position="28"/>
        <end position="103"/>
    </location>
</feature>
<protein>
    <submittedName>
        <fullName evidence="2">Uncharacterized protein</fullName>
    </submittedName>
</protein>
<sequence length="103" mass="11737">MGTYTMTCVGYDAGFLNTLVRNAHNYVEERKTSENREKRVTKNGKENTSKRRKPKNIEPESDGDHASSLVLSAEEEYADDKPPDDTQSRSSGRPARSKRRRMT</sequence>
<evidence type="ECO:0000313" key="3">
    <source>
        <dbReference type="Proteomes" id="UP000292082"/>
    </source>
</evidence>
<proteinExistence type="predicted"/>
<name>A0A4Q9PTS9_9APHY</name>
<dbReference type="AlphaFoldDB" id="A0A4Q9PTS9"/>
<gene>
    <name evidence="2" type="ORF">BD310DRAFT_514557</name>
</gene>
<dbReference type="EMBL" id="ML145132">
    <property type="protein sequence ID" value="TBU57829.1"/>
    <property type="molecule type" value="Genomic_DNA"/>
</dbReference>
<evidence type="ECO:0000256" key="1">
    <source>
        <dbReference type="SAM" id="MobiDB-lite"/>
    </source>
</evidence>
<feature type="compositionally biased region" description="Basic and acidic residues" evidence="1">
    <location>
        <begin position="28"/>
        <end position="65"/>
    </location>
</feature>